<dbReference type="STRING" id="92696.A0A4R0RHZ8"/>
<feature type="repeat" description="WD" evidence="8">
    <location>
        <begin position="293"/>
        <end position="334"/>
    </location>
</feature>
<keyword evidence="2 8" id="KW-0853">WD repeat</keyword>
<dbReference type="CDD" id="cd00200">
    <property type="entry name" value="WD40"/>
    <property type="match status" value="1"/>
</dbReference>
<dbReference type="GO" id="GO:0005847">
    <property type="term" value="C:mRNA cleavage and polyadenylation specificity factor complex"/>
    <property type="evidence" value="ECO:0007669"/>
    <property type="project" value="TreeGrafter"/>
</dbReference>
<comment type="subcellular location">
    <subcellularLocation>
        <location evidence="1 9">Nucleus</location>
    </subcellularLocation>
</comment>
<comment type="caution">
    <text evidence="11">The sequence shown here is derived from an EMBL/GenBank/DDBJ whole genome shotgun (WGS) entry which is preliminary data.</text>
</comment>
<dbReference type="SMART" id="SM00320">
    <property type="entry name" value="WD40"/>
    <property type="match status" value="7"/>
</dbReference>
<keyword evidence="5 9" id="KW-0539">Nucleus</keyword>
<protein>
    <recommendedName>
        <fullName evidence="7 9">Polyadenylation factor subunit 2</fullName>
    </recommendedName>
</protein>
<feature type="repeat" description="WD" evidence="8">
    <location>
        <begin position="335"/>
        <end position="376"/>
    </location>
</feature>
<feature type="region of interest" description="Disordered" evidence="10">
    <location>
        <begin position="482"/>
        <end position="527"/>
    </location>
</feature>
<dbReference type="PANTHER" id="PTHR22836">
    <property type="entry name" value="WD40 REPEAT PROTEIN"/>
    <property type="match status" value="1"/>
</dbReference>
<evidence type="ECO:0000313" key="12">
    <source>
        <dbReference type="Proteomes" id="UP000292702"/>
    </source>
</evidence>
<dbReference type="InterPro" id="IPR001680">
    <property type="entry name" value="WD40_rpt"/>
</dbReference>
<evidence type="ECO:0000256" key="7">
    <source>
        <dbReference type="ARBA" id="ARBA00026154"/>
    </source>
</evidence>
<dbReference type="PROSITE" id="PS50294">
    <property type="entry name" value="WD_REPEATS_REGION"/>
    <property type="match status" value="5"/>
</dbReference>
<accession>A0A4R0RHZ8</accession>
<dbReference type="PRINTS" id="PR00320">
    <property type="entry name" value="GPROTEINBRPT"/>
</dbReference>
<dbReference type="Proteomes" id="UP000292702">
    <property type="component" value="Unassembled WGS sequence"/>
</dbReference>
<evidence type="ECO:0000256" key="2">
    <source>
        <dbReference type="ARBA" id="ARBA00022574"/>
    </source>
</evidence>
<dbReference type="GO" id="GO:0031124">
    <property type="term" value="P:mRNA 3'-end processing"/>
    <property type="evidence" value="ECO:0007669"/>
    <property type="project" value="UniProtKB-UniRule"/>
</dbReference>
<dbReference type="EMBL" id="RWJN01000079">
    <property type="protein sequence ID" value="TCD67991.1"/>
    <property type="molecule type" value="Genomic_DNA"/>
</dbReference>
<evidence type="ECO:0000256" key="6">
    <source>
        <dbReference type="ARBA" id="ARBA00025498"/>
    </source>
</evidence>
<organism evidence="11 12">
    <name type="scientific">Steccherinum ochraceum</name>
    <dbReference type="NCBI Taxonomy" id="92696"/>
    <lineage>
        <taxon>Eukaryota</taxon>
        <taxon>Fungi</taxon>
        <taxon>Dikarya</taxon>
        <taxon>Basidiomycota</taxon>
        <taxon>Agaricomycotina</taxon>
        <taxon>Agaricomycetes</taxon>
        <taxon>Polyporales</taxon>
        <taxon>Steccherinaceae</taxon>
        <taxon>Steccherinum</taxon>
    </lineage>
</organism>
<sequence>MDPLPVLLPQRAVPPTDLPDFEWTPKRNLDEPVPAPPEDARTHDQEMAMARQAMDGKVVKKVRPRRTVDYGGPMGRWTLLRKMRPNATYVPHLRPAPPYIIDLLPPKAYPDNPSTSLCTKFVHTSTNKIRCPVNCVTWTPEARRILTGSTSGEFTLWNGLTFNFETILQAHDTAIRAVQFTHSGAFLASADQSGIIKYFQPNMNNLTAWGGHREAIRGLSFSPDDGRFATASDDSTIRIWNFEERREEKVLTGHGWDVKCVEWHPTKGLLVSGSKDNMIKFWDPRTGTVLSSLHYHKNTVQALAWSPNGNMVASASRDQTVRVFDIRAMKEFRVLKGHKKEVCSVTWHPLHPLLVSGGSEGSILHWDLSSSSDPLPSQPASTHPGPRATLSQAHDSNVWSLMFHPLGHILVSASNDHTTRFWCRERPGDASSVFSGGGEKPPEVVDGGGQDDDEEGFFGQDGNAVPGLNGVNGYGGAGGYGAQEEDFVPGLGPSGSASGAPPGMGGMPPSGSSGNVAGRQSGPLPSQQDIEIETGTEMGTANGTVVMEGDEGTVTAVEDMVTEAAVGITEAAATGKVEVEAVVAVAGGEVIVVDTRLTSIGTSAHISVFLWYQSCLNIPPMVTVLYGHVREKSIYAMIEADMQDN</sequence>
<evidence type="ECO:0000256" key="8">
    <source>
        <dbReference type="PROSITE-ProRule" id="PRU00221"/>
    </source>
</evidence>
<dbReference type="InterPro" id="IPR015943">
    <property type="entry name" value="WD40/YVTN_repeat-like_dom_sf"/>
</dbReference>
<keyword evidence="12" id="KW-1185">Reference proteome</keyword>
<evidence type="ECO:0000256" key="3">
    <source>
        <dbReference type="ARBA" id="ARBA00022664"/>
    </source>
</evidence>
<evidence type="ECO:0000256" key="9">
    <source>
        <dbReference type="RuleBase" id="RU369034"/>
    </source>
</evidence>
<dbReference type="PANTHER" id="PTHR22836:SF0">
    <property type="entry name" value="PRE-MRNA 3' END PROCESSING PROTEIN WDR33"/>
    <property type="match status" value="1"/>
</dbReference>
<keyword evidence="4" id="KW-0677">Repeat</keyword>
<evidence type="ECO:0000256" key="5">
    <source>
        <dbReference type="ARBA" id="ARBA00023242"/>
    </source>
</evidence>
<dbReference type="OrthoDB" id="16717at2759"/>
<feature type="repeat" description="WD" evidence="8">
    <location>
        <begin position="251"/>
        <end position="292"/>
    </location>
</feature>
<gene>
    <name evidence="11" type="primary">PFS2</name>
    <name evidence="11" type="ORF">EIP91_011660</name>
</gene>
<dbReference type="InterPro" id="IPR020472">
    <property type="entry name" value="WD40_PAC1"/>
</dbReference>
<dbReference type="SUPFAM" id="SSF50978">
    <property type="entry name" value="WD40 repeat-like"/>
    <property type="match status" value="1"/>
</dbReference>
<evidence type="ECO:0000256" key="10">
    <source>
        <dbReference type="SAM" id="MobiDB-lite"/>
    </source>
</evidence>
<name>A0A4R0RHZ8_9APHY</name>
<feature type="compositionally biased region" description="Low complexity" evidence="10">
    <location>
        <begin position="489"/>
        <end position="501"/>
    </location>
</feature>
<reference evidence="11 12" key="1">
    <citation type="submission" date="2018-11" db="EMBL/GenBank/DDBJ databases">
        <title>Genome assembly of Steccherinum ochraceum LE-BIN_3174, the white-rot fungus of the Steccherinaceae family (The Residual Polyporoid clade, Polyporales, Basidiomycota).</title>
        <authorList>
            <person name="Fedorova T.V."/>
            <person name="Glazunova O.A."/>
            <person name="Landesman E.O."/>
            <person name="Moiseenko K.V."/>
            <person name="Psurtseva N.V."/>
            <person name="Savinova O.S."/>
            <person name="Shakhova N.V."/>
            <person name="Tyazhelova T.V."/>
            <person name="Vasina D.V."/>
        </authorList>
    </citation>
    <scope>NUCLEOTIDE SEQUENCE [LARGE SCALE GENOMIC DNA]</scope>
    <source>
        <strain evidence="11 12">LE-BIN_3174</strain>
    </source>
</reference>
<dbReference type="InterPro" id="IPR045245">
    <property type="entry name" value="Pfs2-like"/>
</dbReference>
<feature type="region of interest" description="Disordered" evidence="10">
    <location>
        <begin position="367"/>
        <end position="391"/>
    </location>
</feature>
<feature type="region of interest" description="Disordered" evidence="10">
    <location>
        <begin position="1"/>
        <end position="43"/>
    </location>
</feature>
<dbReference type="Gene3D" id="2.130.10.10">
    <property type="entry name" value="YVTN repeat-like/Quinoprotein amine dehydrogenase"/>
    <property type="match status" value="2"/>
</dbReference>
<keyword evidence="3 9" id="KW-0507">mRNA processing</keyword>
<evidence type="ECO:0000313" key="11">
    <source>
        <dbReference type="EMBL" id="TCD67991.1"/>
    </source>
</evidence>
<feature type="region of interest" description="Disordered" evidence="10">
    <location>
        <begin position="429"/>
        <end position="452"/>
    </location>
</feature>
<feature type="repeat" description="WD" evidence="8">
    <location>
        <begin position="133"/>
        <end position="158"/>
    </location>
</feature>
<dbReference type="PROSITE" id="PS50082">
    <property type="entry name" value="WD_REPEATS_2"/>
    <property type="match status" value="6"/>
</dbReference>
<feature type="repeat" description="WD" evidence="8">
    <location>
        <begin position="391"/>
        <end position="422"/>
    </location>
</feature>
<comment type="function">
    <text evidence="6">Required for 3'-end cleavage and polyadenylation of pre-mRNAs. Also involved in chromosome segregation where it has a role in chromosome attachment to the mitotic spindle.</text>
</comment>
<feature type="repeat" description="WD" evidence="8">
    <location>
        <begin position="209"/>
        <end position="250"/>
    </location>
</feature>
<evidence type="ECO:0000256" key="4">
    <source>
        <dbReference type="ARBA" id="ARBA00022737"/>
    </source>
</evidence>
<dbReference type="Pfam" id="PF00400">
    <property type="entry name" value="WD40"/>
    <property type="match status" value="7"/>
</dbReference>
<evidence type="ECO:0000256" key="1">
    <source>
        <dbReference type="ARBA" id="ARBA00004123"/>
    </source>
</evidence>
<dbReference type="InterPro" id="IPR036322">
    <property type="entry name" value="WD40_repeat_dom_sf"/>
</dbReference>
<dbReference type="FunFam" id="2.130.10.10:FF:000069">
    <property type="entry name" value="WD repeat domain 33"/>
    <property type="match status" value="1"/>
</dbReference>
<dbReference type="AlphaFoldDB" id="A0A4R0RHZ8"/>
<proteinExistence type="predicted"/>